<protein>
    <submittedName>
        <fullName evidence="1">Uncharacterized protein</fullName>
    </submittedName>
</protein>
<evidence type="ECO:0000313" key="2">
    <source>
        <dbReference type="Proteomes" id="UP001432251"/>
    </source>
</evidence>
<gene>
    <name evidence="1" type="ORF">V2W30_05730</name>
</gene>
<dbReference type="EMBL" id="CP146022">
    <property type="protein sequence ID" value="WWQ69267.1"/>
    <property type="molecule type" value="Genomic_DNA"/>
</dbReference>
<evidence type="ECO:0000313" key="1">
    <source>
        <dbReference type="EMBL" id="WWQ69267.1"/>
    </source>
</evidence>
<reference evidence="1" key="1">
    <citation type="journal article" date="2025" name="Int. J. Syst. Evol. Microbiol.">
        <title>Streptomyces citrinus sp. nov., with yellow diffusible pigment.</title>
        <authorList>
            <person name="He Y."/>
            <person name="Yang E."/>
            <person name="Xu J."/>
            <person name="Sun Y."/>
            <person name="Sun L."/>
        </authorList>
    </citation>
    <scope>NUCLEOTIDE SEQUENCE</scope>
    <source>
        <strain evidence="1">Q6</strain>
    </source>
</reference>
<name>A0ACD5APR9_9ACTN</name>
<organism evidence="1 2">
    <name type="scientific">Streptomyces citrinus</name>
    <dbReference type="NCBI Taxonomy" id="3118173"/>
    <lineage>
        <taxon>Bacteria</taxon>
        <taxon>Bacillati</taxon>
        <taxon>Actinomycetota</taxon>
        <taxon>Actinomycetes</taxon>
        <taxon>Kitasatosporales</taxon>
        <taxon>Streptomycetaceae</taxon>
        <taxon>Streptomyces</taxon>
    </lineage>
</organism>
<keyword evidence="2" id="KW-1185">Reference proteome</keyword>
<sequence>MNQATVPATSGVCAYPDAVSVWTAPRPPVTTYPSLHVRCRCGVPPHSPSAAGQSYTDRCETATPPGRPVKEGGLTTRAPRGT</sequence>
<proteinExistence type="predicted"/>
<dbReference type="Proteomes" id="UP001432251">
    <property type="component" value="Chromosome"/>
</dbReference>
<accession>A0ACD5APR9</accession>